<accession>A0A382HND4</accession>
<evidence type="ECO:0000313" key="1">
    <source>
        <dbReference type="EMBL" id="SVB88612.1"/>
    </source>
</evidence>
<sequence>MRTKKGQINDMTKTYSYSAENNEFLEMAQNNYFFEGEDAKVLYFSGDKNEFLEFVNCYDFENIKKNFNDSENIKFNFAD</sequence>
<protein>
    <submittedName>
        <fullName evidence="1">Uncharacterized protein</fullName>
    </submittedName>
</protein>
<organism evidence="1">
    <name type="scientific">marine metagenome</name>
    <dbReference type="NCBI Taxonomy" id="408172"/>
    <lineage>
        <taxon>unclassified sequences</taxon>
        <taxon>metagenomes</taxon>
        <taxon>ecological metagenomes</taxon>
    </lineage>
</organism>
<dbReference type="AlphaFoldDB" id="A0A382HND4"/>
<proteinExistence type="predicted"/>
<gene>
    <name evidence="1" type="ORF">METZ01_LOCUS241466</name>
</gene>
<reference evidence="1" key="1">
    <citation type="submission" date="2018-05" db="EMBL/GenBank/DDBJ databases">
        <authorList>
            <person name="Lanie J.A."/>
            <person name="Ng W.-L."/>
            <person name="Kazmierczak K.M."/>
            <person name="Andrzejewski T.M."/>
            <person name="Davidsen T.M."/>
            <person name="Wayne K.J."/>
            <person name="Tettelin H."/>
            <person name="Glass J.I."/>
            <person name="Rusch D."/>
            <person name="Podicherti R."/>
            <person name="Tsui H.-C.T."/>
            <person name="Winkler M.E."/>
        </authorList>
    </citation>
    <scope>NUCLEOTIDE SEQUENCE</scope>
</reference>
<dbReference type="EMBL" id="UINC01062215">
    <property type="protein sequence ID" value="SVB88612.1"/>
    <property type="molecule type" value="Genomic_DNA"/>
</dbReference>
<name>A0A382HND4_9ZZZZ</name>